<dbReference type="EMBL" id="CP098502">
    <property type="protein sequence ID" value="UTI62857.1"/>
    <property type="molecule type" value="Genomic_DNA"/>
</dbReference>
<dbReference type="InterPro" id="IPR013120">
    <property type="entry name" value="FAR_NAD-bd"/>
</dbReference>
<keyword evidence="3" id="KW-1185">Reference proteome</keyword>
<organism evidence="2 3">
    <name type="scientific">Paraconexibacter antarcticus</name>
    <dbReference type="NCBI Taxonomy" id="2949664"/>
    <lineage>
        <taxon>Bacteria</taxon>
        <taxon>Bacillati</taxon>
        <taxon>Actinomycetota</taxon>
        <taxon>Thermoleophilia</taxon>
        <taxon>Solirubrobacterales</taxon>
        <taxon>Paraconexibacteraceae</taxon>
        <taxon>Paraconexibacter</taxon>
    </lineage>
</organism>
<dbReference type="PANTHER" id="PTHR11011:SF45">
    <property type="entry name" value="FATTY ACYL-COA REDUCTASE CG8306-RELATED"/>
    <property type="match status" value="1"/>
</dbReference>
<dbReference type="PANTHER" id="PTHR11011">
    <property type="entry name" value="MALE STERILITY PROTEIN 2-RELATED"/>
    <property type="match status" value="1"/>
</dbReference>
<evidence type="ECO:0000313" key="2">
    <source>
        <dbReference type="EMBL" id="UTI62857.1"/>
    </source>
</evidence>
<dbReference type="SUPFAM" id="SSF51735">
    <property type="entry name" value="NAD(P)-binding Rossmann-fold domains"/>
    <property type="match status" value="1"/>
</dbReference>
<dbReference type="Proteomes" id="UP001056035">
    <property type="component" value="Chromosome"/>
</dbReference>
<dbReference type="InterPro" id="IPR036291">
    <property type="entry name" value="NAD(P)-bd_dom_sf"/>
</dbReference>
<dbReference type="Pfam" id="PF07993">
    <property type="entry name" value="NAD_binding_4"/>
    <property type="match status" value="1"/>
</dbReference>
<protein>
    <submittedName>
        <fullName evidence="2">SDR family oxidoreductase</fullName>
    </submittedName>
</protein>
<gene>
    <name evidence="2" type="ORF">NBH00_15990</name>
</gene>
<dbReference type="Gene3D" id="3.40.50.720">
    <property type="entry name" value="NAD(P)-binding Rossmann-like Domain"/>
    <property type="match status" value="1"/>
</dbReference>
<sequence>MTLLLTGATGFLGMELLVRAVEADDRDVICVIRAADDAHAARRLADTLARLYGDEVPPAADRRLRAVAGDLERDGLGLGDAARADVAATVTRIVHSAATISFDLPLEEARAVNVAGTRQVLALGRAIHADGRLERYVHVSTAYVAGRHAGAVAEDDRTVAGEPRNTYEQTKREAEALVFAAMDDGLPVVVARPSIVVGDSHTGWTPAFNVLYFPLRALARRLLVEVPADPASLVDAVPIDYVADAITHLATTDGPVSGAYHLTAGGDVPSLGAMLEVACGILGCPVPRVEAPTAVLDAEAGDHQGGVFVPYFDVHSHYETARARAVLEPAGITCPPLLSYFTRLTDYALAANWGKTGVPRAEAVRDAAVRV</sequence>
<evidence type="ECO:0000259" key="1">
    <source>
        <dbReference type="Pfam" id="PF07993"/>
    </source>
</evidence>
<dbReference type="RefSeq" id="WP_254569592.1">
    <property type="nucleotide sequence ID" value="NZ_CP098502.1"/>
</dbReference>
<reference evidence="2 3" key="1">
    <citation type="submission" date="2022-06" db="EMBL/GenBank/DDBJ databases">
        <title>Paraconexibacter antarcticus.</title>
        <authorList>
            <person name="Kim C.S."/>
        </authorList>
    </citation>
    <scope>NUCLEOTIDE SEQUENCE [LARGE SCALE GENOMIC DNA]</scope>
    <source>
        <strain evidence="2 3">02-257</strain>
    </source>
</reference>
<accession>A0ABY5DP71</accession>
<feature type="domain" description="Thioester reductase (TE)" evidence="1">
    <location>
        <begin position="5"/>
        <end position="246"/>
    </location>
</feature>
<dbReference type="InterPro" id="IPR026055">
    <property type="entry name" value="FAR"/>
</dbReference>
<proteinExistence type="predicted"/>
<name>A0ABY5DP71_9ACTN</name>
<evidence type="ECO:0000313" key="3">
    <source>
        <dbReference type="Proteomes" id="UP001056035"/>
    </source>
</evidence>